<evidence type="ECO:0000256" key="1">
    <source>
        <dbReference type="SAM" id="MobiDB-lite"/>
    </source>
</evidence>
<reference evidence="2" key="1">
    <citation type="journal article" date="2020" name="mSystems">
        <title>Genome- and Community-Level Interaction Insights into Carbon Utilization and Element Cycling Functions of Hydrothermarchaeota in Hydrothermal Sediment.</title>
        <authorList>
            <person name="Zhou Z."/>
            <person name="Liu Y."/>
            <person name="Xu W."/>
            <person name="Pan J."/>
            <person name="Luo Z.H."/>
            <person name="Li M."/>
        </authorList>
    </citation>
    <scope>NUCLEOTIDE SEQUENCE [LARGE SCALE GENOMIC DNA]</scope>
    <source>
        <strain evidence="2">SpSt-767</strain>
    </source>
</reference>
<evidence type="ECO:0000313" key="2">
    <source>
        <dbReference type="EMBL" id="HHS29473.1"/>
    </source>
</evidence>
<accession>A0A7V6A3Z9</accession>
<sequence>MLRPHRCTLLIFTLVIVMGWTGSAGAHHRGGLPLVHPDAPQPQALLEGATGPLSLKAEAYWQRLLAQEQAGDPAAAIKTGLALVNIFPQSREGAAALLKAGELAQKQGNTDDALELFGLVRFLTPGSPQASQACLAASALELARDVHRAGAMQSLRLFLERTSHLPPGYSPELFQEALKTGWLAVASQIEHTSPLPLSKVEEVLALWDLQPKGLGPPEAARLLAGLLQQHGLADEAQAVLAGATGKDRKNQQDMPTAGRLNQSLLLGGQAVLPQAKSPTPLRELAETISAPAWQLRWPAGFEPAGTAGDFLNRFQPCPPHTAWLQGYLPPLGKDLMPSWSPLLMDQPRYETARECASESSSPQEAPAPAAMAKQPGEPVQEPFSQYCLGVNCIQGGHPEEAQAIFQELAQNHDHFWQNLARVRLADLELSRLQAEPAP</sequence>
<dbReference type="Gene3D" id="1.25.40.10">
    <property type="entry name" value="Tetratricopeptide repeat domain"/>
    <property type="match status" value="1"/>
</dbReference>
<dbReference type="AlphaFoldDB" id="A0A7V6A3Z9"/>
<feature type="region of interest" description="Disordered" evidence="1">
    <location>
        <begin position="355"/>
        <end position="377"/>
    </location>
</feature>
<dbReference type="InterPro" id="IPR011990">
    <property type="entry name" value="TPR-like_helical_dom_sf"/>
</dbReference>
<protein>
    <submittedName>
        <fullName evidence="2">Tetratricopeptide repeat protein</fullName>
    </submittedName>
</protein>
<organism evidence="2">
    <name type="scientific">Desulfobacca acetoxidans</name>
    <dbReference type="NCBI Taxonomy" id="60893"/>
    <lineage>
        <taxon>Bacteria</taxon>
        <taxon>Pseudomonadati</taxon>
        <taxon>Thermodesulfobacteriota</taxon>
        <taxon>Desulfobaccia</taxon>
        <taxon>Desulfobaccales</taxon>
        <taxon>Desulfobaccaceae</taxon>
        <taxon>Desulfobacca</taxon>
    </lineage>
</organism>
<name>A0A7V6A3Z9_9BACT</name>
<dbReference type="EMBL" id="DTGR01000118">
    <property type="protein sequence ID" value="HHS29473.1"/>
    <property type="molecule type" value="Genomic_DNA"/>
</dbReference>
<gene>
    <name evidence="2" type="ORF">ENV52_07220</name>
</gene>
<dbReference type="SUPFAM" id="SSF48452">
    <property type="entry name" value="TPR-like"/>
    <property type="match status" value="1"/>
</dbReference>
<proteinExistence type="predicted"/>
<comment type="caution">
    <text evidence="2">The sequence shown here is derived from an EMBL/GenBank/DDBJ whole genome shotgun (WGS) entry which is preliminary data.</text>
</comment>
<feature type="compositionally biased region" description="Low complexity" evidence="1">
    <location>
        <begin position="357"/>
        <end position="375"/>
    </location>
</feature>